<dbReference type="AlphaFoldDB" id="A0ABD4TI22"/>
<dbReference type="EMBL" id="VOTZ01000001">
    <property type="protein sequence ID" value="MCQ1537393.1"/>
    <property type="molecule type" value="Genomic_DNA"/>
</dbReference>
<accession>A0ABD4TI22</accession>
<feature type="coiled-coil region" evidence="1">
    <location>
        <begin position="164"/>
        <end position="226"/>
    </location>
</feature>
<keyword evidence="4" id="KW-1185">Reference proteome</keyword>
<evidence type="ECO:0000313" key="4">
    <source>
        <dbReference type="Proteomes" id="UP001524383"/>
    </source>
</evidence>
<protein>
    <submittedName>
        <fullName evidence="3">Uncharacterized protein</fullName>
    </submittedName>
</protein>
<dbReference type="RefSeq" id="WP_255331296.1">
    <property type="nucleotide sequence ID" value="NZ_VOTZ01000001.1"/>
</dbReference>
<evidence type="ECO:0000256" key="1">
    <source>
        <dbReference type="SAM" id="Coils"/>
    </source>
</evidence>
<sequence>MRYLSIIICIFLILAALVPAVSAGQGGGQDMAPEGRGPPVEASNQSAGPPVESPGIAVRETVRAEINSTPVDPAGLRNTIRTRQELQAEEVPGLPVQARARYAHENQVRNAVFALLAAENMTGIGPLVAEVAREYNASVNAQWGDEVAMEQRSGITLALFGGNREAAERIRVRAEENERRIEEIRGIILTSSSTDPELSMILLEQLGQMEEEQRRLMERAMVEEQKKGFFSWIFG</sequence>
<keyword evidence="1" id="KW-0175">Coiled coil</keyword>
<evidence type="ECO:0000313" key="3">
    <source>
        <dbReference type="EMBL" id="MCQ1537393.1"/>
    </source>
</evidence>
<reference evidence="3 4" key="1">
    <citation type="submission" date="2019-08" db="EMBL/GenBank/DDBJ databases">
        <authorList>
            <person name="Chen S.-C."/>
            <person name="Lai M.-C."/>
            <person name="You Y.-T."/>
        </authorList>
    </citation>
    <scope>NUCLEOTIDE SEQUENCE [LARGE SCALE GENOMIC DNA]</scope>
    <source>
        <strain evidence="3 4">P2F9704a</strain>
    </source>
</reference>
<gene>
    <name evidence="3" type="ORF">FTO68_00005</name>
</gene>
<dbReference type="Proteomes" id="UP001524383">
    <property type="component" value="Unassembled WGS sequence"/>
</dbReference>
<organism evidence="3 4">
    <name type="scientific">Methanocalculus taiwanensis</name>
    <dbReference type="NCBI Taxonomy" id="106207"/>
    <lineage>
        <taxon>Archaea</taxon>
        <taxon>Methanobacteriati</taxon>
        <taxon>Methanobacteriota</taxon>
        <taxon>Stenosarchaea group</taxon>
        <taxon>Methanomicrobia</taxon>
        <taxon>Methanomicrobiales</taxon>
        <taxon>Methanocalculaceae</taxon>
        <taxon>Methanocalculus</taxon>
    </lineage>
</organism>
<feature type="region of interest" description="Disordered" evidence="2">
    <location>
        <begin position="25"/>
        <end position="54"/>
    </location>
</feature>
<evidence type="ECO:0000256" key="2">
    <source>
        <dbReference type="SAM" id="MobiDB-lite"/>
    </source>
</evidence>
<name>A0ABD4TI22_9EURY</name>
<comment type="caution">
    <text evidence="3">The sequence shown here is derived from an EMBL/GenBank/DDBJ whole genome shotgun (WGS) entry which is preliminary data.</text>
</comment>
<proteinExistence type="predicted"/>